<dbReference type="InterPro" id="IPR036568">
    <property type="entry name" value="GGCT-like_sf"/>
</dbReference>
<evidence type="ECO:0000313" key="1">
    <source>
        <dbReference type="EMBL" id="OLU38588.1"/>
    </source>
</evidence>
<dbReference type="SUPFAM" id="SSF110857">
    <property type="entry name" value="Gamma-glutamyl cyclotransferase-like"/>
    <property type="match status" value="1"/>
</dbReference>
<dbReference type="InterPro" id="IPR013024">
    <property type="entry name" value="GGCT-like"/>
</dbReference>
<sequence length="123" mass="13851">MISICPAALLIETDLLCDRTLAIKGADDEHGYLTLVPSAGSKVHVALWKITKKDKEALDHSRLLSSMYEIEHLILGGKHCFCYIMKSIYPTAVADPAYMEICRQGYIENGFDPIYLDCAKHRY</sequence>
<evidence type="ECO:0000313" key="2">
    <source>
        <dbReference type="Proteomes" id="UP000186341"/>
    </source>
</evidence>
<dbReference type="Gene3D" id="3.10.490.10">
    <property type="entry name" value="Gamma-glutamyl cyclotransferase-like"/>
    <property type="match status" value="1"/>
</dbReference>
<reference evidence="1 2" key="1">
    <citation type="submission" date="2016-11" db="EMBL/GenBank/DDBJ databases">
        <title>Description of two novel members of the family Erysipelotrichaceae: Ileibacterium lipovorans gen. nov., sp. nov. and Dubosiella newyorkensis, gen. nov., sp. nov.</title>
        <authorList>
            <person name="Cox L.M."/>
            <person name="Sohn J."/>
            <person name="Tyrrell K.L."/>
            <person name="Citron D.M."/>
            <person name="Lawson P.A."/>
            <person name="Patel N.B."/>
            <person name="Iizumi T."/>
            <person name="Perez-Perez G.I."/>
            <person name="Goldstein E.J."/>
            <person name="Blaser M.J."/>
        </authorList>
    </citation>
    <scope>NUCLEOTIDE SEQUENCE [LARGE SCALE GENOMIC DNA]</scope>
    <source>
        <strain evidence="1 2">NYU-BL-A3</strain>
    </source>
</reference>
<dbReference type="AlphaFoldDB" id="A0A1U7NF24"/>
<organism evidence="1 2">
    <name type="scientific">Ileibacterium valens</name>
    <dbReference type="NCBI Taxonomy" id="1862668"/>
    <lineage>
        <taxon>Bacteria</taxon>
        <taxon>Bacillati</taxon>
        <taxon>Bacillota</taxon>
        <taxon>Erysipelotrichia</taxon>
        <taxon>Erysipelotrichales</taxon>
        <taxon>Erysipelotrichaceae</taxon>
        <taxon>Ileibacterium</taxon>
    </lineage>
</organism>
<dbReference type="EMBL" id="MPJW01000160">
    <property type="protein sequence ID" value="OLU38588.1"/>
    <property type="molecule type" value="Genomic_DNA"/>
</dbReference>
<accession>A0A1U7NF24</accession>
<keyword evidence="2" id="KW-1185">Reference proteome</keyword>
<dbReference type="CDD" id="cd06661">
    <property type="entry name" value="GGCT_like"/>
    <property type="match status" value="1"/>
</dbReference>
<protein>
    <submittedName>
        <fullName evidence="1">Uncharacterized protein</fullName>
    </submittedName>
</protein>
<name>A0A1U7NF24_9FIRM</name>
<dbReference type="Proteomes" id="UP000186341">
    <property type="component" value="Unassembled WGS sequence"/>
</dbReference>
<proteinExistence type="predicted"/>
<comment type="caution">
    <text evidence="1">The sequence shown here is derived from an EMBL/GenBank/DDBJ whole genome shotgun (WGS) entry which is preliminary data.</text>
</comment>
<gene>
    <name evidence="1" type="ORF">BO222_08145</name>
</gene>